<dbReference type="Pfam" id="PF20150">
    <property type="entry name" value="2EXR"/>
    <property type="match status" value="1"/>
</dbReference>
<proteinExistence type="predicted"/>
<keyword evidence="3" id="KW-1185">Reference proteome</keyword>
<dbReference type="Proteomes" id="UP000184330">
    <property type="component" value="Unassembled WGS sequence"/>
</dbReference>
<evidence type="ECO:0000313" key="2">
    <source>
        <dbReference type="EMBL" id="CZR50796.1"/>
    </source>
</evidence>
<feature type="domain" description="2EXR" evidence="1">
    <location>
        <begin position="31"/>
        <end position="89"/>
    </location>
</feature>
<organism evidence="2 3">
    <name type="scientific">Phialocephala subalpina</name>
    <dbReference type="NCBI Taxonomy" id="576137"/>
    <lineage>
        <taxon>Eukaryota</taxon>
        <taxon>Fungi</taxon>
        <taxon>Dikarya</taxon>
        <taxon>Ascomycota</taxon>
        <taxon>Pezizomycotina</taxon>
        <taxon>Leotiomycetes</taxon>
        <taxon>Helotiales</taxon>
        <taxon>Mollisiaceae</taxon>
        <taxon>Phialocephala</taxon>
        <taxon>Phialocephala fortinii species complex</taxon>
    </lineage>
</organism>
<dbReference type="InterPro" id="IPR045518">
    <property type="entry name" value="2EXR"/>
</dbReference>
<dbReference type="OrthoDB" id="3561261at2759"/>
<reference evidence="2 3" key="1">
    <citation type="submission" date="2016-03" db="EMBL/GenBank/DDBJ databases">
        <authorList>
            <person name="Ploux O."/>
        </authorList>
    </citation>
    <scope>NUCLEOTIDE SEQUENCE [LARGE SCALE GENOMIC DNA]</scope>
    <source>
        <strain evidence="2 3">UAMH 11012</strain>
    </source>
</reference>
<sequence length="267" mass="30977">MEGKYEIHKRRLSVMEAEKRSTMADVVPIKRFSNFPPEVRLITWQFALPGPRVLSVSDLALSVCRESRHVTLQRYRLCFGTPDIYAGLAGGDILYFGSHWRRLDIFIKDWVSLMTEIAMGIEGDLSDTIRADLEKVRFLALWHSIWDLSLRKYIPEIAGDKEDMDGLFSLTLGHITFKDTPPGYCKDAEVLREDFLKRYQPAEFVRSRFLTHRKFLVRGDWTPEKNPDDLPDVRIVHQQRVTVTPDDGWERDGEPYVNSLTVPFDSN</sequence>
<dbReference type="STRING" id="576137.A0A1L7WDF5"/>
<evidence type="ECO:0000313" key="3">
    <source>
        <dbReference type="Proteomes" id="UP000184330"/>
    </source>
</evidence>
<name>A0A1L7WDF5_9HELO</name>
<gene>
    <name evidence="2" type="ORF">PAC_00670</name>
</gene>
<accession>A0A1L7WDF5</accession>
<evidence type="ECO:0000259" key="1">
    <source>
        <dbReference type="Pfam" id="PF20150"/>
    </source>
</evidence>
<dbReference type="AlphaFoldDB" id="A0A1L7WDF5"/>
<protein>
    <recommendedName>
        <fullName evidence="1">2EXR domain-containing protein</fullName>
    </recommendedName>
</protein>
<dbReference type="EMBL" id="FJOG01000001">
    <property type="protein sequence ID" value="CZR50796.1"/>
    <property type="molecule type" value="Genomic_DNA"/>
</dbReference>